<evidence type="ECO:0000256" key="1">
    <source>
        <dbReference type="SAM" id="MobiDB-lite"/>
    </source>
</evidence>
<dbReference type="OrthoDB" id="360741at2"/>
<name>A0A540VH53_9CHLR</name>
<dbReference type="EMBL" id="VIGC01000009">
    <property type="protein sequence ID" value="TQE96097.1"/>
    <property type="molecule type" value="Genomic_DNA"/>
</dbReference>
<feature type="domain" description="Polymerase beta nucleotidyltransferase" evidence="2">
    <location>
        <begin position="90"/>
        <end position="183"/>
    </location>
</feature>
<proteinExistence type="predicted"/>
<dbReference type="InterPro" id="IPR041633">
    <property type="entry name" value="Polbeta"/>
</dbReference>
<feature type="region of interest" description="Disordered" evidence="1">
    <location>
        <begin position="24"/>
        <end position="46"/>
    </location>
</feature>
<reference evidence="3 4" key="1">
    <citation type="submission" date="2019-06" db="EMBL/GenBank/DDBJ databases">
        <title>Genome sequence of Litorilinea aerophila BAA-2444.</title>
        <authorList>
            <person name="Maclea K.S."/>
            <person name="Maurais E.G."/>
            <person name="Iannazzi L.C."/>
        </authorList>
    </citation>
    <scope>NUCLEOTIDE SEQUENCE [LARGE SCALE GENOMIC DNA]</scope>
    <source>
        <strain evidence="3 4">ATCC BAA-2444</strain>
    </source>
</reference>
<dbReference type="InterPro" id="IPR043519">
    <property type="entry name" value="NT_sf"/>
</dbReference>
<dbReference type="InParanoid" id="A0A540VH53"/>
<accession>A0A540VH53</accession>
<dbReference type="AlphaFoldDB" id="A0A540VH53"/>
<dbReference type="SUPFAM" id="SSF81301">
    <property type="entry name" value="Nucleotidyltransferase"/>
    <property type="match status" value="1"/>
</dbReference>
<sequence length="224" mass="25672">MKCRSLELRMDCRGLAIWRPRGRRSRFHTGQPPCGMKTAPTGQQSGTHPCPWAGLEGRHWVQYTDRITQGEGRPQRTVIMGETEDRLQALVTYFQGQPDVRLIYLFGSHARQQARQQSDLDIAILLDERDRTPFELLERRLDLTARAAEIVRGPVDVVLLNRASLLLQGQVLKEGRLLYAADKATQVEYEARARALYFDFLPRLRQHREALLKAAREGKLGRSN</sequence>
<dbReference type="PANTHER" id="PTHR43852:SF3">
    <property type="entry name" value="NUCLEOTIDYLTRANSFERASE"/>
    <property type="match status" value="1"/>
</dbReference>
<protein>
    <submittedName>
        <fullName evidence="3">Nucleotidyltransferase domain-containing protein</fullName>
    </submittedName>
</protein>
<dbReference type="Proteomes" id="UP000317371">
    <property type="component" value="Unassembled WGS sequence"/>
</dbReference>
<dbReference type="GO" id="GO:0016740">
    <property type="term" value="F:transferase activity"/>
    <property type="evidence" value="ECO:0007669"/>
    <property type="project" value="UniProtKB-KW"/>
</dbReference>
<organism evidence="3 4">
    <name type="scientific">Litorilinea aerophila</name>
    <dbReference type="NCBI Taxonomy" id="1204385"/>
    <lineage>
        <taxon>Bacteria</taxon>
        <taxon>Bacillati</taxon>
        <taxon>Chloroflexota</taxon>
        <taxon>Caldilineae</taxon>
        <taxon>Caldilineales</taxon>
        <taxon>Caldilineaceae</taxon>
        <taxon>Litorilinea</taxon>
    </lineage>
</organism>
<dbReference type="PANTHER" id="PTHR43852">
    <property type="entry name" value="NUCLEOTIDYLTRANSFERASE"/>
    <property type="match status" value="1"/>
</dbReference>
<dbReference type="Gene3D" id="3.30.460.10">
    <property type="entry name" value="Beta Polymerase, domain 2"/>
    <property type="match status" value="1"/>
</dbReference>
<dbReference type="Pfam" id="PF18765">
    <property type="entry name" value="Polbeta"/>
    <property type="match status" value="1"/>
</dbReference>
<evidence type="ECO:0000313" key="3">
    <source>
        <dbReference type="EMBL" id="TQE96097.1"/>
    </source>
</evidence>
<dbReference type="CDD" id="cd05403">
    <property type="entry name" value="NT_KNTase_like"/>
    <property type="match status" value="1"/>
</dbReference>
<dbReference type="NCBIfam" id="NF047752">
    <property type="entry name" value="MntA_antitoxin"/>
    <property type="match status" value="1"/>
</dbReference>
<keyword evidence="3" id="KW-0808">Transferase</keyword>
<evidence type="ECO:0000313" key="4">
    <source>
        <dbReference type="Proteomes" id="UP000317371"/>
    </source>
</evidence>
<dbReference type="InterPro" id="IPR052930">
    <property type="entry name" value="TA_antitoxin_MntA"/>
</dbReference>
<comment type="caution">
    <text evidence="3">The sequence shown here is derived from an EMBL/GenBank/DDBJ whole genome shotgun (WGS) entry which is preliminary data.</text>
</comment>
<keyword evidence="4" id="KW-1185">Reference proteome</keyword>
<evidence type="ECO:0000259" key="2">
    <source>
        <dbReference type="Pfam" id="PF18765"/>
    </source>
</evidence>
<gene>
    <name evidence="3" type="ORF">FKZ61_08375</name>
</gene>